<dbReference type="NCBIfam" id="TIGR03075">
    <property type="entry name" value="PQQ_enz_alc_DH"/>
    <property type="match status" value="1"/>
</dbReference>
<dbReference type="Gene3D" id="2.140.10.10">
    <property type="entry name" value="Quinoprotein alcohol dehydrogenase-like superfamily"/>
    <property type="match status" value="1"/>
</dbReference>
<evidence type="ECO:0000256" key="5">
    <source>
        <dbReference type="SAM" id="MobiDB-lite"/>
    </source>
</evidence>
<dbReference type="InterPro" id="IPR018391">
    <property type="entry name" value="PQQ_b-propeller_rpt"/>
</dbReference>
<dbReference type="EC" id="1.1.2.7" evidence="7"/>
<dbReference type="RefSeq" id="WP_246186488.1">
    <property type="nucleotide sequence ID" value="NZ_CABFVA020000018.1"/>
</dbReference>
<dbReference type="GO" id="GO:0005509">
    <property type="term" value="F:calcium ion binding"/>
    <property type="evidence" value="ECO:0007669"/>
    <property type="project" value="InterPro"/>
</dbReference>
<comment type="cofactor">
    <cofactor evidence="1">
        <name>pyrroloquinoline quinone</name>
        <dbReference type="ChEBI" id="CHEBI:58442"/>
    </cofactor>
</comment>
<dbReference type="GO" id="GO:0052933">
    <property type="term" value="F:alcohol dehydrogenase (cytochrome c(L)) activity"/>
    <property type="evidence" value="ECO:0007669"/>
    <property type="project" value="UniProtKB-EC"/>
</dbReference>
<feature type="domain" description="Pyrrolo-quinoline quinone repeat" evidence="6">
    <location>
        <begin position="502"/>
        <end position="561"/>
    </location>
</feature>
<evidence type="ECO:0000256" key="4">
    <source>
        <dbReference type="ARBA" id="ARBA00023002"/>
    </source>
</evidence>
<evidence type="ECO:0000313" key="7">
    <source>
        <dbReference type="EMBL" id="VVM05283.1"/>
    </source>
</evidence>
<dbReference type="PANTHER" id="PTHR32303">
    <property type="entry name" value="QUINOPROTEIN ALCOHOL DEHYDROGENASE (CYTOCHROME C)"/>
    <property type="match status" value="1"/>
</dbReference>
<dbReference type="InterPro" id="IPR011047">
    <property type="entry name" value="Quinoprotein_ADH-like_sf"/>
</dbReference>
<dbReference type="PANTHER" id="PTHR32303:SF4">
    <property type="entry name" value="QUINOPROTEIN GLUCOSE DEHYDROGENASE"/>
    <property type="match status" value="1"/>
</dbReference>
<gene>
    <name evidence="7" type="primary">xoxF2</name>
    <name evidence="7" type="ORF">MAMT_00557</name>
</gene>
<dbReference type="EMBL" id="CABFVA020000018">
    <property type="protein sequence ID" value="VVM05283.1"/>
    <property type="molecule type" value="Genomic_DNA"/>
</dbReference>
<organism evidence="7 8">
    <name type="scientific">Methylacidimicrobium tartarophylax</name>
    <dbReference type="NCBI Taxonomy" id="1041768"/>
    <lineage>
        <taxon>Bacteria</taxon>
        <taxon>Pseudomonadati</taxon>
        <taxon>Verrucomicrobiota</taxon>
        <taxon>Methylacidimicrobium</taxon>
    </lineage>
</organism>
<accession>A0A5E6MAE3</accession>
<feature type="domain" description="Pyrrolo-quinoline quinone repeat" evidence="6">
    <location>
        <begin position="52"/>
        <end position="381"/>
    </location>
</feature>
<dbReference type="GO" id="GO:0016020">
    <property type="term" value="C:membrane"/>
    <property type="evidence" value="ECO:0007669"/>
    <property type="project" value="InterPro"/>
</dbReference>
<keyword evidence="8" id="KW-1185">Reference proteome</keyword>
<dbReference type="InterPro" id="IPR017512">
    <property type="entry name" value="PQQ_MeOH/EtOH_DH"/>
</dbReference>
<dbReference type="SMART" id="SM00564">
    <property type="entry name" value="PQQ"/>
    <property type="match status" value="4"/>
</dbReference>
<evidence type="ECO:0000256" key="3">
    <source>
        <dbReference type="ARBA" id="ARBA00022723"/>
    </source>
</evidence>
<evidence type="ECO:0000313" key="8">
    <source>
        <dbReference type="Proteomes" id="UP000334923"/>
    </source>
</evidence>
<evidence type="ECO:0000259" key="6">
    <source>
        <dbReference type="Pfam" id="PF01011"/>
    </source>
</evidence>
<proteinExistence type="inferred from homology"/>
<dbReference type="SUPFAM" id="SSF50998">
    <property type="entry name" value="Quinoprotein alcohol dehydrogenase-like"/>
    <property type="match status" value="1"/>
</dbReference>
<sequence>MRREQGKGGERRGHGYGSWMRWVYSLGILLAMPLPLQANEELLRLGADPGQWPMQAKNYEATRYSELDQISARTVERMHVVWSFSTGALRGHEGGPLVIGSTMYVHSPFPNTIYALDLRQKPYTILWKYTPEQKPSAIAAACYDTVSRGVAYGMGKIFLGTLDGQLIALDAHTGNEVWKVKQGEIARGETITGAPIVIKDMVIIGISGGEFGVRGRINAYDIQTGKPRWVAYSQGPDDDILLEGDFNKECPRHGGEGEGTRSWPGEQWKLGGGTTWGWFSYDPDLDLFHYGTGNPGSWNTEVRKGGDNKWSCTLWGRRPGTGKARWAFQMTPWDSWGYDGTNELILVDLPIGNAKRKCAVHFDKNGFAYTLDRGTGEVLSAVPFVYENWAKGINRGDDRPIEVPEKRAKLGVDVKGVCPSSMGGKNQQPAAYDPETHLFYVGTNNLCMDIQAMEAKYNPGTPYVGADLLIYSGHEGRDKYYGEFIAWDPVKGRRVWEIQERFPVWSGALATAGGLVFYGTLDGWLKAVDARTGVLLWQQKLGSGIVGNPIAFLGPDNKEYIAVYSGVGGWFGLPAAVSLPKDDPRAAMGANGAADNSGLPQSTTPGGELVVFGLD</sequence>
<dbReference type="AlphaFoldDB" id="A0A5E6MAE3"/>
<dbReference type="Pfam" id="PF01011">
    <property type="entry name" value="PQQ"/>
    <property type="match status" value="2"/>
</dbReference>
<dbReference type="Proteomes" id="UP000334923">
    <property type="component" value="Unassembled WGS sequence"/>
</dbReference>
<keyword evidence="3" id="KW-0479">Metal-binding</keyword>
<dbReference type="InterPro" id="IPR002372">
    <property type="entry name" value="PQQ_rpt_dom"/>
</dbReference>
<name>A0A5E6MAE3_9BACT</name>
<keyword evidence="4 7" id="KW-0560">Oxidoreductase</keyword>
<evidence type="ECO:0000256" key="2">
    <source>
        <dbReference type="ARBA" id="ARBA00008156"/>
    </source>
</evidence>
<comment type="similarity">
    <text evidence="2">Belongs to the bacterial PQQ dehydrogenase family.</text>
</comment>
<feature type="region of interest" description="Disordered" evidence="5">
    <location>
        <begin position="587"/>
        <end position="606"/>
    </location>
</feature>
<reference evidence="7 8" key="1">
    <citation type="submission" date="2019-09" db="EMBL/GenBank/DDBJ databases">
        <authorList>
            <person name="Cremers G."/>
        </authorList>
    </citation>
    <scope>NUCLEOTIDE SEQUENCE [LARGE SCALE GENOMIC DNA]</scope>
    <source>
        <strain evidence="7">4A</strain>
    </source>
</reference>
<protein>
    <submittedName>
        <fullName evidence="7">Methanol dehydrogenase (Cytochrome c) subunit 1</fullName>
        <ecNumber evidence="7">1.1.2.7</ecNumber>
    </submittedName>
</protein>
<evidence type="ECO:0000256" key="1">
    <source>
        <dbReference type="ARBA" id="ARBA00001931"/>
    </source>
</evidence>